<dbReference type="EMBL" id="CP038810">
    <property type="protein sequence ID" value="QBZ97930.1"/>
    <property type="molecule type" value="Genomic_DNA"/>
</dbReference>
<dbReference type="Gene3D" id="3.30.60.30">
    <property type="match status" value="1"/>
</dbReference>
<name>A0A4P7PUE7_9FLAO</name>
<dbReference type="KEGG" id="fsn:GS03_01428"/>
<dbReference type="Proteomes" id="UP000296862">
    <property type="component" value="Chromosome"/>
</dbReference>
<dbReference type="RefSeq" id="WP_136151855.1">
    <property type="nucleotide sequence ID" value="NZ_CP038810.1"/>
</dbReference>
<protein>
    <recommendedName>
        <fullName evidence="2">Kazal-like domain-containing protein</fullName>
    </recommendedName>
</protein>
<dbReference type="PROSITE" id="PS51257">
    <property type="entry name" value="PROKAR_LIPOPROTEIN"/>
    <property type="match status" value="1"/>
</dbReference>
<dbReference type="PROSITE" id="PS51465">
    <property type="entry name" value="KAZAL_2"/>
    <property type="match status" value="1"/>
</dbReference>
<organism evidence="3 4">
    <name type="scientific">Flavobacterium sangjuense</name>
    <dbReference type="NCBI Taxonomy" id="2518177"/>
    <lineage>
        <taxon>Bacteria</taxon>
        <taxon>Pseudomonadati</taxon>
        <taxon>Bacteroidota</taxon>
        <taxon>Flavobacteriia</taxon>
        <taxon>Flavobacteriales</taxon>
        <taxon>Flavobacteriaceae</taxon>
        <taxon>Flavobacterium</taxon>
    </lineage>
</organism>
<feature type="domain" description="Kazal-like" evidence="2">
    <location>
        <begin position="213"/>
        <end position="265"/>
    </location>
</feature>
<feature type="signal peptide" evidence="1">
    <location>
        <begin position="1"/>
        <end position="21"/>
    </location>
</feature>
<evidence type="ECO:0000259" key="2">
    <source>
        <dbReference type="PROSITE" id="PS51465"/>
    </source>
</evidence>
<evidence type="ECO:0000256" key="1">
    <source>
        <dbReference type="SAM" id="SignalP"/>
    </source>
</evidence>
<dbReference type="InterPro" id="IPR002350">
    <property type="entry name" value="Kazal_dom"/>
</dbReference>
<accession>A0A4P7PUE7</accession>
<evidence type="ECO:0000313" key="4">
    <source>
        <dbReference type="Proteomes" id="UP000296862"/>
    </source>
</evidence>
<dbReference type="OrthoDB" id="1199198at2"/>
<proteinExistence type="predicted"/>
<sequence>MKKIKILLLLLTVTVAGFYSCTDNDPVENEVVTTKSISLRTTLNEIKKANNISGKNGLTTDDQFFCFGFVYPISLSYNDGTVITVSSYEGLIEILTNETSTLYIEGIEFPFQVQQEGAVTTINNEAEFFALIDDCTFYTVNDIVFDFTCYSIVFPISVVNANGQTIVVDDQTELVNLASPTPTGTSYQLDIVFPISVVQNDQTIVINNLYEFFDLNNDCPSSSCVCPADYNPVCVQTSAGVVEYSNMCHAECDGFTAADLVSCDPVTTVNFGTGLGSCFNMAYPVQVQSGGALVTVNSDDNLRQYYFPALSSIPAFVYPVTVTFNSATGPVTVLITSSAQFETAITNNCN</sequence>
<evidence type="ECO:0000313" key="3">
    <source>
        <dbReference type="EMBL" id="QBZ97930.1"/>
    </source>
</evidence>
<dbReference type="CDD" id="cd00104">
    <property type="entry name" value="KAZAL_FS"/>
    <property type="match status" value="1"/>
</dbReference>
<keyword evidence="1" id="KW-0732">Signal</keyword>
<gene>
    <name evidence="3" type="ORF">GS03_01428</name>
</gene>
<feature type="chain" id="PRO_5020568176" description="Kazal-like domain-containing protein" evidence="1">
    <location>
        <begin position="22"/>
        <end position="350"/>
    </location>
</feature>
<dbReference type="AlphaFoldDB" id="A0A4P7PUE7"/>
<keyword evidence="4" id="KW-1185">Reference proteome</keyword>
<reference evidence="3 4" key="1">
    <citation type="submission" date="2019-04" db="EMBL/GenBank/DDBJ databases">
        <title>Flavobacterium sp. GS03.</title>
        <authorList>
            <person name="Kim H."/>
        </authorList>
    </citation>
    <scope>NUCLEOTIDE SEQUENCE [LARGE SCALE GENOMIC DNA]</scope>
    <source>
        <strain evidence="3 4">GS03</strain>
    </source>
</reference>